<keyword evidence="2" id="KW-1185">Reference proteome</keyword>
<dbReference type="EMBL" id="JMIR01000043">
    <property type="protein sequence ID" value="KEO81208.1"/>
    <property type="molecule type" value="Genomic_DNA"/>
</dbReference>
<organism evidence="1 2">
    <name type="scientific">Tumebacillus flagellatus</name>
    <dbReference type="NCBI Taxonomy" id="1157490"/>
    <lineage>
        <taxon>Bacteria</taxon>
        <taxon>Bacillati</taxon>
        <taxon>Bacillota</taxon>
        <taxon>Bacilli</taxon>
        <taxon>Bacillales</taxon>
        <taxon>Alicyclobacillaceae</taxon>
        <taxon>Tumebacillus</taxon>
    </lineage>
</organism>
<dbReference type="InterPro" id="IPR009665">
    <property type="entry name" value="YyaC"/>
</dbReference>
<protein>
    <recommendedName>
        <fullName evidence="3">Sporulation protein</fullName>
    </recommendedName>
</protein>
<dbReference type="NCBIfam" id="TIGR02841">
    <property type="entry name" value="spore_YyaC"/>
    <property type="match status" value="1"/>
</dbReference>
<name>A0A074LMZ5_9BACL</name>
<dbReference type="Pfam" id="PF06866">
    <property type="entry name" value="DUF1256"/>
    <property type="match status" value="1"/>
</dbReference>
<proteinExistence type="predicted"/>
<dbReference type="RefSeq" id="WP_081857379.1">
    <property type="nucleotide sequence ID" value="NZ_JMIR01000043.1"/>
</dbReference>
<dbReference type="Proteomes" id="UP000027931">
    <property type="component" value="Unassembled WGS sequence"/>
</dbReference>
<dbReference type="InterPro" id="IPR023430">
    <property type="entry name" value="Pept_HybD-like_dom_sf"/>
</dbReference>
<evidence type="ECO:0000313" key="2">
    <source>
        <dbReference type="Proteomes" id="UP000027931"/>
    </source>
</evidence>
<sequence length="227" mass="24608">MLKDNNSRVGGAPLKVDHTEARAAEVLAERLLCHVSEYGTDRQIVIVCIGTDRSTGDALGPLVGSKLSARWAERPYVTVYGTLESPVHAVNLKDTIQEIQQRFQDPFVIAVDACLGQIQSVGLVTLAHGPLRPGAGVNKILPEVGNIHITGIVNVGGFMEYFVLQNTRLSMVMRMADCIADGLYSAVQAAQELSQSAVNDLNTPRLDTKTTFSERISSVRSSLFPFL</sequence>
<dbReference type="OrthoDB" id="9815953at2"/>
<accession>A0A074LMZ5</accession>
<comment type="caution">
    <text evidence="1">The sequence shown here is derived from an EMBL/GenBank/DDBJ whole genome shotgun (WGS) entry which is preliminary data.</text>
</comment>
<reference evidence="1 2" key="1">
    <citation type="journal article" date="2013" name="Int. J. Syst. Evol. Microbiol.">
        <title>Tumebacillus flagellatus sp. nov., an alpha-amylase/pullulanase-producing bacterium isolated from cassava wastewater.</title>
        <authorList>
            <person name="Wang Q."/>
            <person name="Xie N."/>
            <person name="Qin Y."/>
            <person name="Shen N."/>
            <person name="Zhu J."/>
            <person name="Mi H."/>
            <person name="Huang R."/>
        </authorList>
    </citation>
    <scope>NUCLEOTIDE SEQUENCE [LARGE SCALE GENOMIC DNA]</scope>
    <source>
        <strain evidence="1 2">GST4</strain>
    </source>
</reference>
<dbReference type="AlphaFoldDB" id="A0A074LMZ5"/>
<evidence type="ECO:0008006" key="3">
    <source>
        <dbReference type="Google" id="ProtNLM"/>
    </source>
</evidence>
<dbReference type="STRING" id="1157490.EL26_21980"/>
<gene>
    <name evidence="1" type="ORF">EL26_21980</name>
</gene>
<dbReference type="SUPFAM" id="SSF53163">
    <property type="entry name" value="HybD-like"/>
    <property type="match status" value="1"/>
</dbReference>
<evidence type="ECO:0000313" key="1">
    <source>
        <dbReference type="EMBL" id="KEO81208.1"/>
    </source>
</evidence>
<dbReference type="eggNOG" id="ENOG50313RY">
    <property type="taxonomic scope" value="Bacteria"/>
</dbReference>